<protein>
    <submittedName>
        <fullName evidence="2">Uncharacterized protein</fullName>
    </submittedName>
</protein>
<accession>A0ABQ2VZJ7</accession>
<feature type="region of interest" description="Disordered" evidence="1">
    <location>
        <begin position="17"/>
        <end position="45"/>
    </location>
</feature>
<name>A0ABQ2VZJ7_9ACTN</name>
<proteinExistence type="predicted"/>
<reference evidence="3" key="1">
    <citation type="journal article" date="2019" name="Int. J. Syst. Evol. Microbiol.">
        <title>The Global Catalogue of Microorganisms (GCM) 10K type strain sequencing project: providing services to taxonomists for standard genome sequencing and annotation.</title>
        <authorList>
            <consortium name="The Broad Institute Genomics Platform"/>
            <consortium name="The Broad Institute Genome Sequencing Center for Infectious Disease"/>
            <person name="Wu L."/>
            <person name="Ma J."/>
        </authorList>
    </citation>
    <scope>NUCLEOTIDE SEQUENCE [LARGE SCALE GENOMIC DNA]</scope>
    <source>
        <strain evidence="3">JCM 4376</strain>
    </source>
</reference>
<keyword evidence="3" id="KW-1185">Reference proteome</keyword>
<evidence type="ECO:0000256" key="1">
    <source>
        <dbReference type="SAM" id="MobiDB-lite"/>
    </source>
</evidence>
<gene>
    <name evidence="2" type="ORF">GCM10015535_31750</name>
</gene>
<evidence type="ECO:0000313" key="2">
    <source>
        <dbReference type="EMBL" id="GGV85337.1"/>
    </source>
</evidence>
<dbReference type="EMBL" id="BMTF01000009">
    <property type="protein sequence ID" value="GGV85337.1"/>
    <property type="molecule type" value="Genomic_DNA"/>
</dbReference>
<evidence type="ECO:0000313" key="3">
    <source>
        <dbReference type="Proteomes" id="UP000660675"/>
    </source>
</evidence>
<sequence>MGGPAAFVIAERTGPDSRAADPIRIPFSSSSRGGPKGAMASPRRWGTTLDEWGRSLFIAYRSSRESKQGHSSTVNHAYVHCMHFGHANSATESVHADRVRMQYAIELIGRQMGEPEPGHGQRVGP</sequence>
<organism evidence="2 3">
    <name type="scientific">Streptomyces gelaticus</name>
    <dbReference type="NCBI Taxonomy" id="285446"/>
    <lineage>
        <taxon>Bacteria</taxon>
        <taxon>Bacillati</taxon>
        <taxon>Actinomycetota</taxon>
        <taxon>Actinomycetes</taxon>
        <taxon>Kitasatosporales</taxon>
        <taxon>Streptomycetaceae</taxon>
        <taxon>Streptomyces</taxon>
    </lineage>
</organism>
<dbReference type="Proteomes" id="UP000660675">
    <property type="component" value="Unassembled WGS sequence"/>
</dbReference>
<comment type="caution">
    <text evidence="2">The sequence shown here is derived from an EMBL/GenBank/DDBJ whole genome shotgun (WGS) entry which is preliminary data.</text>
</comment>